<reference evidence="2 3" key="1">
    <citation type="journal article" date="2018" name="Sci. Rep.">
        <title>Raphidocelis subcapitata (=Pseudokirchneriella subcapitata) provides an insight into genome evolution and environmental adaptations in the Sphaeropleales.</title>
        <authorList>
            <person name="Suzuki S."/>
            <person name="Yamaguchi H."/>
            <person name="Nakajima N."/>
            <person name="Kawachi M."/>
        </authorList>
    </citation>
    <scope>NUCLEOTIDE SEQUENCE [LARGE SCALE GENOMIC DNA]</scope>
    <source>
        <strain evidence="2 3">NIES-35</strain>
    </source>
</reference>
<evidence type="ECO:0000313" key="3">
    <source>
        <dbReference type="Proteomes" id="UP000247498"/>
    </source>
</evidence>
<protein>
    <submittedName>
        <fullName evidence="2">Uncharacterized protein</fullName>
    </submittedName>
</protein>
<dbReference type="OrthoDB" id="545623at2759"/>
<dbReference type="AlphaFoldDB" id="A0A2V0PCG3"/>
<keyword evidence="3" id="KW-1185">Reference proteome</keyword>
<name>A0A2V0PCG3_9CHLO</name>
<proteinExistence type="predicted"/>
<dbReference type="EMBL" id="BDRX01000102">
    <property type="protein sequence ID" value="GBF97544.1"/>
    <property type="molecule type" value="Genomic_DNA"/>
</dbReference>
<evidence type="ECO:0000313" key="2">
    <source>
        <dbReference type="EMBL" id="GBF97544.1"/>
    </source>
</evidence>
<gene>
    <name evidence="2" type="ORF">Rsub_10145</name>
</gene>
<evidence type="ECO:0000256" key="1">
    <source>
        <dbReference type="SAM" id="SignalP"/>
    </source>
</evidence>
<feature type="signal peptide" evidence="1">
    <location>
        <begin position="1"/>
        <end position="32"/>
    </location>
</feature>
<sequence>MARAAPTGQLRRVWRLLAALTVALLLFQGAAADPQQAATAWTPFFTAIVNLTSVPAYRGPAGPNTTAAAGVDAASSAVRAAAAAYRRAAGYPVSAAYSRPPLRRDFGLEGAGPRLQGPAALPAMPEIARRRSRSRRRRRRGLLQADGAAPAAAAPLAAHAGACRSGAGCFAPRGGFPGLDAPPTGTMGLAVGRRQLLQVAGDVMAVYNLGATGTRSTTARTVSLSAFFAAVAPSCAGVHDAAAAYDKQADRFVVAAACGGFGRLLLGVSATPDAAGGWFLFGLVADAVGTRLECTAPKEQALADYPQIGYNADGLFLTYHSSCPSSPSRSGAVLLSLPKYKAYQGAPSMYYSVHTAAEVAEAAGLPGGAAAVRQLQPAVPQSGGDAAEGVAYFVAEHVPPPGQPRDSFTVVALLNTGALWGYAGGLNGVPTPALLAAPVPWGRPAPLLAGAALSQPGGGGELAAGGPAGFWSGGAALSQGALLLSARADAPAPPASTGPARPGVIWAEVSPRVIWRANADGDFGRAGPFSVPAAECPSDLRSGMAARFDWAKDYSQTWGSNFGLRNWSAALGAFREASSRPPAAPAPAQQSGATRAAAVVLDRAKRLESAAAVSPAANFLNMGLPQGPHAAAGGRPAGPMGGSGYRGRGGGCGCESSCGFSSLQTYQYVYNFDDYCDAGSNQWGPSNGNDMFGTTYNGAYCTGDATFGVVGNQQYDQCSRWCAIRCPGSSGGVEGYTAPNYGFYGATNNYPQLWYASIDPLPSNASDARAPASDGAATAPTRPMRAAACAAAAALAAEVVRSGALEADGALGLAFPSAAVAPNGAAVIAAAFSGPGTTPDGRSEAFPGVTAAFVDAAALGVVPISILARGSAPVVASGAVPGTSGGSASGGSGSGASASPGYWGELAASDVHPVTGAVYVAARRGGATRTGHGTVATWVAHIPLAAAAA</sequence>
<dbReference type="Proteomes" id="UP000247498">
    <property type="component" value="Unassembled WGS sequence"/>
</dbReference>
<organism evidence="2 3">
    <name type="scientific">Raphidocelis subcapitata</name>
    <dbReference type="NCBI Taxonomy" id="307507"/>
    <lineage>
        <taxon>Eukaryota</taxon>
        <taxon>Viridiplantae</taxon>
        <taxon>Chlorophyta</taxon>
        <taxon>core chlorophytes</taxon>
        <taxon>Chlorophyceae</taxon>
        <taxon>CS clade</taxon>
        <taxon>Sphaeropleales</taxon>
        <taxon>Selenastraceae</taxon>
        <taxon>Raphidocelis</taxon>
    </lineage>
</organism>
<comment type="caution">
    <text evidence="2">The sequence shown here is derived from an EMBL/GenBank/DDBJ whole genome shotgun (WGS) entry which is preliminary data.</text>
</comment>
<accession>A0A2V0PCG3</accession>
<keyword evidence="1" id="KW-0732">Signal</keyword>
<dbReference type="InParanoid" id="A0A2V0PCG3"/>
<feature type="chain" id="PRO_5015968101" evidence="1">
    <location>
        <begin position="33"/>
        <end position="949"/>
    </location>
</feature>